<organism evidence="2 3">
    <name type="scientific">Pholiota conissans</name>
    <dbReference type="NCBI Taxonomy" id="109636"/>
    <lineage>
        <taxon>Eukaryota</taxon>
        <taxon>Fungi</taxon>
        <taxon>Dikarya</taxon>
        <taxon>Basidiomycota</taxon>
        <taxon>Agaricomycotina</taxon>
        <taxon>Agaricomycetes</taxon>
        <taxon>Agaricomycetidae</taxon>
        <taxon>Agaricales</taxon>
        <taxon>Agaricineae</taxon>
        <taxon>Strophariaceae</taxon>
        <taxon>Pholiota</taxon>
    </lineage>
</organism>
<gene>
    <name evidence="2" type="ORF">BDN70DRAFT_896351</name>
</gene>
<comment type="caution">
    <text evidence="2">The sequence shown here is derived from an EMBL/GenBank/DDBJ whole genome shotgun (WGS) entry which is preliminary data.</text>
</comment>
<proteinExistence type="predicted"/>
<dbReference type="EMBL" id="MU155254">
    <property type="protein sequence ID" value="KAF9477662.1"/>
    <property type="molecule type" value="Genomic_DNA"/>
</dbReference>
<sequence length="343" mass="38977">MAKASQRKNAKLPSIYTTSTHWLFHNEPEWRWFHLSIKGFVIEQLGGRRKKTDMRLDIFKNDDCRLEGVTRAYALQFFVPDFYRSISLYSILPENEEFVLDDTIDWSHEKSESPIGFGELDFSNAQTFGALYPAFKYEHSESSLHGNHPAVDVQNSDIRSIDTYFSSPLIDWSSDNRLTSGEYTFNPGSDSTIFETFDIDQRYYDCSPDAAGHIMNAIETEFPGNILSDLAGATGSKPNSADATVIGKKIHQTTTGQRGRTGVKKGAIEKKEGQTKRGGNCGRIPTPYDANMTCFDDTYGIDFKVDRFREHRGPVRKEMRKRSAKRQKEIDALRGSARRSGYR</sequence>
<evidence type="ECO:0000256" key="1">
    <source>
        <dbReference type="SAM" id="MobiDB-lite"/>
    </source>
</evidence>
<feature type="region of interest" description="Disordered" evidence="1">
    <location>
        <begin position="314"/>
        <end position="343"/>
    </location>
</feature>
<dbReference type="AlphaFoldDB" id="A0A9P5YXV8"/>
<dbReference type="Proteomes" id="UP000807469">
    <property type="component" value="Unassembled WGS sequence"/>
</dbReference>
<protein>
    <submittedName>
        <fullName evidence="2">Uncharacterized protein</fullName>
    </submittedName>
</protein>
<evidence type="ECO:0000313" key="3">
    <source>
        <dbReference type="Proteomes" id="UP000807469"/>
    </source>
</evidence>
<accession>A0A9P5YXV8</accession>
<name>A0A9P5YXV8_9AGAR</name>
<keyword evidence="3" id="KW-1185">Reference proteome</keyword>
<evidence type="ECO:0000313" key="2">
    <source>
        <dbReference type="EMBL" id="KAF9477662.1"/>
    </source>
</evidence>
<reference evidence="2" key="1">
    <citation type="submission" date="2020-11" db="EMBL/GenBank/DDBJ databases">
        <authorList>
            <consortium name="DOE Joint Genome Institute"/>
            <person name="Ahrendt S."/>
            <person name="Riley R."/>
            <person name="Andreopoulos W."/>
            <person name="Labutti K."/>
            <person name="Pangilinan J."/>
            <person name="Ruiz-Duenas F.J."/>
            <person name="Barrasa J.M."/>
            <person name="Sanchez-Garcia M."/>
            <person name="Camarero S."/>
            <person name="Miyauchi S."/>
            <person name="Serrano A."/>
            <person name="Linde D."/>
            <person name="Babiker R."/>
            <person name="Drula E."/>
            <person name="Ayuso-Fernandez I."/>
            <person name="Pacheco R."/>
            <person name="Padilla G."/>
            <person name="Ferreira P."/>
            <person name="Barriuso J."/>
            <person name="Kellner H."/>
            <person name="Castanera R."/>
            <person name="Alfaro M."/>
            <person name="Ramirez L."/>
            <person name="Pisabarro A.G."/>
            <person name="Kuo A."/>
            <person name="Tritt A."/>
            <person name="Lipzen A."/>
            <person name="He G."/>
            <person name="Yan M."/>
            <person name="Ng V."/>
            <person name="Cullen D."/>
            <person name="Martin F."/>
            <person name="Rosso M.-N."/>
            <person name="Henrissat B."/>
            <person name="Hibbett D."/>
            <person name="Martinez A.T."/>
            <person name="Grigoriev I.V."/>
        </authorList>
    </citation>
    <scope>NUCLEOTIDE SEQUENCE</scope>
    <source>
        <strain evidence="2">CIRM-BRFM 674</strain>
    </source>
</reference>